<sequence>MQSKPSTTPPPSFPTSRGQDDGFFGSARLPHPSNDHCVVSSPLGVHPGWPVSLGHKRTKPTEVGHSGAKHFASSNVVHISDDRNVITDVEPPKRQYLTHSRVVAATNFGQQGRHDRVPKTLLWVPACFLLALEVKICLLLLAIGVFASSLLDGGVVALLSVVQSC</sequence>
<proteinExistence type="predicted"/>
<accession>A0ACC4AHF1</accession>
<dbReference type="EMBL" id="RCHU02000019">
    <property type="protein sequence ID" value="KAL3565278.1"/>
    <property type="molecule type" value="Genomic_DNA"/>
</dbReference>
<dbReference type="Proteomes" id="UP000309997">
    <property type="component" value="Unassembled WGS sequence"/>
</dbReference>
<evidence type="ECO:0000313" key="1">
    <source>
        <dbReference type="EMBL" id="KAL3565278.1"/>
    </source>
</evidence>
<comment type="caution">
    <text evidence="1">The sequence shown here is derived from an EMBL/GenBank/DDBJ whole genome shotgun (WGS) entry which is preliminary data.</text>
</comment>
<organism evidence="1 2">
    <name type="scientific">Populus alba</name>
    <name type="common">White poplar</name>
    <dbReference type="NCBI Taxonomy" id="43335"/>
    <lineage>
        <taxon>Eukaryota</taxon>
        <taxon>Viridiplantae</taxon>
        <taxon>Streptophyta</taxon>
        <taxon>Embryophyta</taxon>
        <taxon>Tracheophyta</taxon>
        <taxon>Spermatophyta</taxon>
        <taxon>Magnoliopsida</taxon>
        <taxon>eudicotyledons</taxon>
        <taxon>Gunneridae</taxon>
        <taxon>Pentapetalae</taxon>
        <taxon>rosids</taxon>
        <taxon>fabids</taxon>
        <taxon>Malpighiales</taxon>
        <taxon>Salicaceae</taxon>
        <taxon>Saliceae</taxon>
        <taxon>Populus</taxon>
    </lineage>
</organism>
<gene>
    <name evidence="1" type="ORF">D5086_033324</name>
</gene>
<protein>
    <submittedName>
        <fullName evidence="1">Uncharacterized protein</fullName>
    </submittedName>
</protein>
<reference evidence="1 2" key="1">
    <citation type="journal article" date="2024" name="Plant Biotechnol. J.">
        <title>Genome and CRISPR/Cas9 system of a widespread forest tree (Populus alba) in the world.</title>
        <authorList>
            <person name="Liu Y.J."/>
            <person name="Jiang P.F."/>
            <person name="Han X.M."/>
            <person name="Li X.Y."/>
            <person name="Wang H.M."/>
            <person name="Wang Y.J."/>
            <person name="Wang X.X."/>
            <person name="Zeng Q.Y."/>
        </authorList>
    </citation>
    <scope>NUCLEOTIDE SEQUENCE [LARGE SCALE GENOMIC DNA]</scope>
    <source>
        <strain evidence="2">cv. PAL-ZL1</strain>
    </source>
</reference>
<evidence type="ECO:0000313" key="2">
    <source>
        <dbReference type="Proteomes" id="UP000309997"/>
    </source>
</evidence>
<keyword evidence="2" id="KW-1185">Reference proteome</keyword>
<name>A0ACC4AHF1_POPAL</name>